<comment type="caution">
    <text evidence="1">The sequence shown here is derived from an EMBL/GenBank/DDBJ whole genome shotgun (WGS) entry which is preliminary data.</text>
</comment>
<gene>
    <name evidence="1" type="ORF">OPKNFCMD_4744</name>
</gene>
<reference evidence="1" key="2">
    <citation type="submission" date="2021-08" db="EMBL/GenBank/DDBJ databases">
        <authorList>
            <person name="Tani A."/>
            <person name="Ola A."/>
            <person name="Ogura Y."/>
            <person name="Katsura K."/>
            <person name="Hayashi T."/>
        </authorList>
    </citation>
    <scope>NUCLEOTIDE SEQUENCE</scope>
    <source>
        <strain evidence="1">KCTC 52305</strain>
    </source>
</reference>
<protein>
    <submittedName>
        <fullName evidence="1">Uncharacterized protein</fullName>
    </submittedName>
</protein>
<evidence type="ECO:0000313" key="2">
    <source>
        <dbReference type="Proteomes" id="UP001055167"/>
    </source>
</evidence>
<reference evidence="1" key="1">
    <citation type="journal article" date="2021" name="Front. Microbiol.">
        <title>Comprehensive Comparative Genomics and Phenotyping of Methylobacterium Species.</title>
        <authorList>
            <person name="Alessa O."/>
            <person name="Ogura Y."/>
            <person name="Fujitani Y."/>
            <person name="Takami H."/>
            <person name="Hayashi T."/>
            <person name="Sahin N."/>
            <person name="Tani A."/>
        </authorList>
    </citation>
    <scope>NUCLEOTIDE SEQUENCE</scope>
    <source>
        <strain evidence="1">KCTC 52305</strain>
    </source>
</reference>
<accession>A0ABQ4R4A9</accession>
<evidence type="ECO:0000313" key="1">
    <source>
        <dbReference type="EMBL" id="GJD51984.1"/>
    </source>
</evidence>
<sequence length="96" mass="10025">MSTVIAKLVAEAIQARDAALGRPYNLGGHDAEELARAAIDAYGDALAAAGLAIVPLKAAEAVQAQDRRSVERGGQDARERVKARLGVYRSLGGRKA</sequence>
<keyword evidence="2" id="KW-1185">Reference proteome</keyword>
<name>A0ABQ4R4A9_9HYPH</name>
<dbReference type="RefSeq" id="WP_128563292.1">
    <property type="nucleotide sequence ID" value="NZ_BPQH01000016.1"/>
</dbReference>
<proteinExistence type="predicted"/>
<dbReference type="Proteomes" id="UP001055167">
    <property type="component" value="Unassembled WGS sequence"/>
</dbReference>
<organism evidence="1 2">
    <name type="scientific">Methylobacterium crusticola</name>
    <dbReference type="NCBI Taxonomy" id="1697972"/>
    <lineage>
        <taxon>Bacteria</taxon>
        <taxon>Pseudomonadati</taxon>
        <taxon>Pseudomonadota</taxon>
        <taxon>Alphaproteobacteria</taxon>
        <taxon>Hyphomicrobiales</taxon>
        <taxon>Methylobacteriaceae</taxon>
        <taxon>Methylobacterium</taxon>
    </lineage>
</organism>
<dbReference type="EMBL" id="BPQH01000016">
    <property type="protein sequence ID" value="GJD51984.1"/>
    <property type="molecule type" value="Genomic_DNA"/>
</dbReference>